<evidence type="ECO:0000256" key="2">
    <source>
        <dbReference type="ARBA" id="ARBA00022692"/>
    </source>
</evidence>
<comment type="caution">
    <text evidence="6">The sequence shown here is derived from an EMBL/GenBank/DDBJ whole genome shotgun (WGS) entry which is preliminary data.</text>
</comment>
<evidence type="ECO:0000313" key="7">
    <source>
        <dbReference type="Proteomes" id="UP000561726"/>
    </source>
</evidence>
<evidence type="ECO:0000256" key="1">
    <source>
        <dbReference type="ARBA" id="ARBA00004141"/>
    </source>
</evidence>
<dbReference type="RefSeq" id="WP_201771751.1">
    <property type="nucleotide sequence ID" value="NZ_JACHBQ010000001.1"/>
</dbReference>
<keyword evidence="3 5" id="KW-1133">Transmembrane helix</keyword>
<feature type="transmembrane region" description="Helical" evidence="5">
    <location>
        <begin position="74"/>
        <end position="91"/>
    </location>
</feature>
<evidence type="ECO:0000256" key="4">
    <source>
        <dbReference type="ARBA" id="ARBA00023136"/>
    </source>
</evidence>
<dbReference type="AlphaFoldDB" id="A0A7W8ZVK6"/>
<protein>
    <submittedName>
        <fullName evidence="6">Uncharacterized protein (DUF697 family)</fullName>
    </submittedName>
</protein>
<evidence type="ECO:0000256" key="3">
    <source>
        <dbReference type="ARBA" id="ARBA00022989"/>
    </source>
</evidence>
<feature type="transmembrane region" description="Helical" evidence="5">
    <location>
        <begin position="152"/>
        <end position="176"/>
    </location>
</feature>
<keyword evidence="4 5" id="KW-0472">Membrane</keyword>
<keyword evidence="2 5" id="KW-0812">Transmembrane</keyword>
<evidence type="ECO:0000313" key="6">
    <source>
        <dbReference type="EMBL" id="MBB5640976.1"/>
    </source>
</evidence>
<organism evidence="6 7">
    <name type="scientific">Cryobacterium roopkundense</name>
    <dbReference type="NCBI Taxonomy" id="1001240"/>
    <lineage>
        <taxon>Bacteria</taxon>
        <taxon>Bacillati</taxon>
        <taxon>Actinomycetota</taxon>
        <taxon>Actinomycetes</taxon>
        <taxon>Micrococcales</taxon>
        <taxon>Microbacteriaceae</taxon>
        <taxon>Cryobacterium</taxon>
    </lineage>
</organism>
<dbReference type="Pfam" id="PF05128">
    <property type="entry name" value="DUF697"/>
    <property type="match status" value="1"/>
</dbReference>
<dbReference type="EMBL" id="JACHBQ010000001">
    <property type="protein sequence ID" value="MBB5640976.1"/>
    <property type="molecule type" value="Genomic_DNA"/>
</dbReference>
<gene>
    <name evidence="6" type="ORF">BJ997_001524</name>
</gene>
<reference evidence="6 7" key="1">
    <citation type="submission" date="2020-08" db="EMBL/GenBank/DDBJ databases">
        <title>Sequencing the genomes of 1000 actinobacteria strains.</title>
        <authorList>
            <person name="Klenk H.-P."/>
        </authorList>
    </citation>
    <scope>NUCLEOTIDE SEQUENCE [LARGE SCALE GENOMIC DNA]</scope>
    <source>
        <strain evidence="6 7">DSM 21065</strain>
    </source>
</reference>
<dbReference type="GO" id="GO:0016020">
    <property type="term" value="C:membrane"/>
    <property type="evidence" value="ECO:0007669"/>
    <property type="project" value="UniProtKB-SubCell"/>
</dbReference>
<accession>A0A7W8ZVK6</accession>
<dbReference type="InterPro" id="IPR021147">
    <property type="entry name" value="DUF697"/>
</dbReference>
<proteinExistence type="predicted"/>
<sequence>MALADHIAELGLPIVGGRPIMVMAERDNFTGQVEHGLKDLLDATFRVAPEGVEFALAAAQKIDMGRKRQQAKTAVRLAAAAALTVGAIPIPVADAGVLIPIQLGMMARVAAIYGVKVETATLAAAVATTVAAAAGRSAAVGLLKLIPGAGTIVGGTISAAVASTFTLAIGYAWAVVCGELTQGRLKGADGALDNDMVRELFQAQVALWFKTVRAGNA</sequence>
<comment type="subcellular location">
    <subcellularLocation>
        <location evidence="1">Membrane</location>
        <topology evidence="1">Multi-pass membrane protein</topology>
    </subcellularLocation>
</comment>
<feature type="transmembrane region" description="Helical" evidence="5">
    <location>
        <begin position="122"/>
        <end position="146"/>
    </location>
</feature>
<name>A0A7W8ZVK6_9MICO</name>
<evidence type="ECO:0000256" key="5">
    <source>
        <dbReference type="SAM" id="Phobius"/>
    </source>
</evidence>
<dbReference type="Proteomes" id="UP000561726">
    <property type="component" value="Unassembled WGS sequence"/>
</dbReference>